<gene>
    <name evidence="1" type="ORF">GGP71_002596</name>
</gene>
<dbReference type="Proteomes" id="UP001155027">
    <property type="component" value="Unassembled WGS sequence"/>
</dbReference>
<proteinExistence type="predicted"/>
<dbReference type="AlphaFoldDB" id="A0A9X2Q078"/>
<evidence type="ECO:0000313" key="2">
    <source>
        <dbReference type="Proteomes" id="UP001155027"/>
    </source>
</evidence>
<sequence length="49" mass="5023">MTLFGLPLGTAAALAVVGTLPLLAYALCRVDAKRGDGYVTIFGHRSSAS</sequence>
<dbReference type="RefSeq" id="WP_180984836.1">
    <property type="nucleotide sequence ID" value="NZ_CALTSG010000027.1"/>
</dbReference>
<dbReference type="EMBL" id="JANUAU010000008">
    <property type="protein sequence ID" value="MCS3678657.1"/>
    <property type="molecule type" value="Genomic_DNA"/>
</dbReference>
<evidence type="ECO:0000313" key="1">
    <source>
        <dbReference type="EMBL" id="MCS3678657.1"/>
    </source>
</evidence>
<reference evidence="1" key="1">
    <citation type="submission" date="2022-08" db="EMBL/GenBank/DDBJ databases">
        <title>Genomic Encyclopedia of Type Strains, Phase V (KMG-V): Genome sequencing to study the core and pangenomes of soil and plant-associated prokaryotes.</title>
        <authorList>
            <person name="Whitman W."/>
        </authorList>
    </citation>
    <scope>NUCLEOTIDE SEQUENCE</scope>
    <source>
        <strain evidence="1">0</strain>
    </source>
</reference>
<comment type="caution">
    <text evidence="1">The sequence shown here is derived from an EMBL/GenBank/DDBJ whole genome shotgun (WGS) entry which is preliminary data.</text>
</comment>
<name>A0A9X2Q078_9BACT</name>
<organism evidence="1 2">
    <name type="scientific">Salinibacter ruber</name>
    <dbReference type="NCBI Taxonomy" id="146919"/>
    <lineage>
        <taxon>Bacteria</taxon>
        <taxon>Pseudomonadati</taxon>
        <taxon>Rhodothermota</taxon>
        <taxon>Rhodothermia</taxon>
        <taxon>Rhodothermales</taxon>
        <taxon>Salinibacteraceae</taxon>
        <taxon>Salinibacter</taxon>
    </lineage>
</organism>
<accession>A0A9X2Q078</accession>
<protein>
    <submittedName>
        <fullName evidence="1">Uncharacterized protein</fullName>
    </submittedName>
</protein>